<dbReference type="InterPro" id="IPR052264">
    <property type="entry name" value="UPF0175_domain"/>
</dbReference>
<dbReference type="Proteomes" id="UP000886289">
    <property type="component" value="Unassembled WGS sequence"/>
</dbReference>
<dbReference type="InterPro" id="IPR005368">
    <property type="entry name" value="UPF0175"/>
</dbReference>
<accession>A0A7C0U1X3</accession>
<dbReference type="PANTHER" id="PTHR37525:SF1">
    <property type="entry name" value="UPF0175 PROTEIN SSL1255"/>
    <property type="match status" value="1"/>
</dbReference>
<gene>
    <name evidence="2" type="ORF">ENG63_01850</name>
</gene>
<dbReference type="PANTHER" id="PTHR37525">
    <property type="entry name" value="UPF0175 PROTEIN SSL1255"/>
    <property type="match status" value="1"/>
</dbReference>
<comment type="caution">
    <text evidence="2">The sequence shown here is derived from an EMBL/GenBank/DDBJ whole genome shotgun (WGS) entry which is preliminary data.</text>
</comment>
<dbReference type="EMBL" id="DRBS01000072">
    <property type="protein sequence ID" value="HDD43593.1"/>
    <property type="molecule type" value="Genomic_DNA"/>
</dbReference>
<evidence type="ECO:0000313" key="2">
    <source>
        <dbReference type="EMBL" id="HDD43593.1"/>
    </source>
</evidence>
<name>A0A7C0U1X3_DESA2</name>
<protein>
    <submittedName>
        <fullName evidence="2">UPF0175 family protein</fullName>
    </submittedName>
</protein>
<dbReference type="AlphaFoldDB" id="A0A7C0U1X3"/>
<reference evidence="2" key="1">
    <citation type="journal article" date="2020" name="mSystems">
        <title>Genome- and Community-Level Interaction Insights into Carbon Utilization and Element Cycling Functions of Hydrothermarchaeota in Hydrothermal Sediment.</title>
        <authorList>
            <person name="Zhou Z."/>
            <person name="Liu Y."/>
            <person name="Xu W."/>
            <person name="Pan J."/>
            <person name="Luo Z.H."/>
            <person name="Li M."/>
        </authorList>
    </citation>
    <scope>NUCLEOTIDE SEQUENCE [LARGE SCALE GENOMIC DNA]</scope>
    <source>
        <strain evidence="2">HyVt-233</strain>
    </source>
</reference>
<proteinExistence type="inferred from homology"/>
<evidence type="ECO:0000256" key="1">
    <source>
        <dbReference type="ARBA" id="ARBA00005651"/>
    </source>
</evidence>
<sequence length="84" mass="9840">MIIINIPDTVELAIKLPEKEKKKELLKLLAVKLYEKGIVGLGKAAELCKMSKLEFMQILKEENISLNYDEEELERDLRNIEYFK</sequence>
<comment type="similarity">
    <text evidence="1">Belongs to the UPF0175 family.</text>
</comment>
<organism evidence="2">
    <name type="scientific">Desulfofervidus auxilii</name>
    <dbReference type="NCBI Taxonomy" id="1621989"/>
    <lineage>
        <taxon>Bacteria</taxon>
        <taxon>Pseudomonadati</taxon>
        <taxon>Thermodesulfobacteriota</taxon>
        <taxon>Candidatus Desulfofervidia</taxon>
        <taxon>Candidatus Desulfofervidales</taxon>
        <taxon>Candidatus Desulfofervidaceae</taxon>
        <taxon>Candidatus Desulfofervidus</taxon>
    </lineage>
</organism>
<dbReference type="Pfam" id="PF03683">
    <property type="entry name" value="UPF0175"/>
    <property type="match status" value="1"/>
</dbReference>